<protein>
    <recommendedName>
        <fullName evidence="10">Glycerol-3-phosphate acyltransferase</fullName>
    </recommendedName>
    <alternativeName>
        <fullName evidence="10">Acyl-PO4 G3P acyltransferase</fullName>
    </alternativeName>
    <alternativeName>
        <fullName evidence="10">Acyl-phosphate--glycerol-3-phosphate acyltransferase</fullName>
    </alternativeName>
    <alternativeName>
        <fullName evidence="10">G3P acyltransferase</fullName>
        <shortName evidence="10">GPAT</shortName>
        <ecNumber evidence="10">2.3.1.275</ecNumber>
    </alternativeName>
    <alternativeName>
        <fullName evidence="10">Lysophosphatidic acid synthase</fullName>
        <shortName evidence="10">LPA synthase</shortName>
    </alternativeName>
</protein>
<dbReference type="HAMAP" id="MF_01043">
    <property type="entry name" value="PlsY"/>
    <property type="match status" value="1"/>
</dbReference>
<reference evidence="11 12" key="1">
    <citation type="submission" date="2022-06" db="EMBL/GenBank/DDBJ databases">
        <title>Endosaccharibacter gen. nov., sp. nov., endophytic bacteria isolated from sugarcane.</title>
        <authorList>
            <person name="Pitiwittayakul N."/>
            <person name="Yukphan P."/>
            <person name="Charoenyingcharoen P."/>
            <person name="Tanasupawat S."/>
        </authorList>
    </citation>
    <scope>NUCLEOTIDE SEQUENCE [LARGE SCALE GENOMIC DNA]</scope>
    <source>
        <strain evidence="11 12">KSS8</strain>
    </source>
</reference>
<gene>
    <name evidence="10 11" type="primary">plsY</name>
    <name evidence="11" type="ORF">NFI95_13700</name>
</gene>
<evidence type="ECO:0000256" key="2">
    <source>
        <dbReference type="ARBA" id="ARBA00022516"/>
    </source>
</evidence>
<keyword evidence="6 10" id="KW-0443">Lipid metabolism</keyword>
<comment type="pathway">
    <text evidence="10">Lipid metabolism; phospholipid metabolism.</text>
</comment>
<keyword evidence="12" id="KW-1185">Reference proteome</keyword>
<comment type="catalytic activity">
    <reaction evidence="10">
        <text>an acyl phosphate + sn-glycerol 3-phosphate = a 1-acyl-sn-glycero-3-phosphate + phosphate</text>
        <dbReference type="Rhea" id="RHEA:34075"/>
        <dbReference type="ChEBI" id="CHEBI:43474"/>
        <dbReference type="ChEBI" id="CHEBI:57597"/>
        <dbReference type="ChEBI" id="CHEBI:57970"/>
        <dbReference type="ChEBI" id="CHEBI:59918"/>
        <dbReference type="EC" id="2.3.1.275"/>
    </reaction>
</comment>
<keyword evidence="8 10" id="KW-0594">Phospholipid biosynthesis</keyword>
<evidence type="ECO:0000256" key="9">
    <source>
        <dbReference type="ARBA" id="ARBA00023264"/>
    </source>
</evidence>
<comment type="similarity">
    <text evidence="10">Belongs to the PlsY family.</text>
</comment>
<keyword evidence="3 10" id="KW-0808">Transferase</keyword>
<dbReference type="RefSeq" id="WP_422864983.1">
    <property type="nucleotide sequence ID" value="NZ_JAMSKV010000013.1"/>
</dbReference>
<name>A0ABT1WAR3_9PROT</name>
<comment type="subunit">
    <text evidence="10">Probably interacts with PlsX.</text>
</comment>
<keyword evidence="7 10" id="KW-0472">Membrane</keyword>
<keyword evidence="9 10" id="KW-1208">Phospholipid metabolism</keyword>
<dbReference type="InterPro" id="IPR003811">
    <property type="entry name" value="G3P_acylTferase_PlsY"/>
</dbReference>
<evidence type="ECO:0000256" key="7">
    <source>
        <dbReference type="ARBA" id="ARBA00023136"/>
    </source>
</evidence>
<keyword evidence="1 10" id="KW-1003">Cell membrane</keyword>
<proteinExistence type="inferred from homology"/>
<evidence type="ECO:0000256" key="5">
    <source>
        <dbReference type="ARBA" id="ARBA00022989"/>
    </source>
</evidence>
<organism evidence="11 12">
    <name type="scientific">Endosaccharibacter trunci</name>
    <dbReference type="NCBI Taxonomy" id="2812733"/>
    <lineage>
        <taxon>Bacteria</taxon>
        <taxon>Pseudomonadati</taxon>
        <taxon>Pseudomonadota</taxon>
        <taxon>Alphaproteobacteria</taxon>
        <taxon>Acetobacterales</taxon>
        <taxon>Acetobacteraceae</taxon>
        <taxon>Endosaccharibacter</taxon>
    </lineage>
</organism>
<evidence type="ECO:0000256" key="10">
    <source>
        <dbReference type="HAMAP-Rule" id="MF_01043"/>
    </source>
</evidence>
<dbReference type="EC" id="2.3.1.275" evidence="10"/>
<feature type="transmembrane region" description="Helical" evidence="10">
    <location>
        <begin position="87"/>
        <end position="106"/>
    </location>
</feature>
<dbReference type="SMART" id="SM01207">
    <property type="entry name" value="G3P_acyltransf"/>
    <property type="match status" value="1"/>
</dbReference>
<dbReference type="NCBIfam" id="TIGR00023">
    <property type="entry name" value="glycerol-3-phosphate 1-O-acyltransferase PlsY"/>
    <property type="match status" value="1"/>
</dbReference>
<feature type="transmembrane region" description="Helical" evidence="10">
    <location>
        <begin position="6"/>
        <end position="28"/>
    </location>
</feature>
<evidence type="ECO:0000256" key="3">
    <source>
        <dbReference type="ARBA" id="ARBA00022679"/>
    </source>
</evidence>
<dbReference type="Proteomes" id="UP001524587">
    <property type="component" value="Unassembled WGS sequence"/>
</dbReference>
<keyword evidence="4 10" id="KW-0812">Transmembrane</keyword>
<dbReference type="GO" id="GO:0004366">
    <property type="term" value="F:glycerol-3-phosphate O-acyltransferase activity"/>
    <property type="evidence" value="ECO:0007669"/>
    <property type="project" value="UniProtKB-EC"/>
</dbReference>
<evidence type="ECO:0000256" key="1">
    <source>
        <dbReference type="ARBA" id="ARBA00022475"/>
    </source>
</evidence>
<comment type="function">
    <text evidence="10">Catalyzes the transfer of an acyl group from acyl-phosphate (acyl-PO(4)) to glycerol-3-phosphate (G3P) to form lysophosphatidic acid (LPA). This enzyme utilizes acyl-phosphate as fatty acyl donor, but not acyl-CoA or acyl-ACP.</text>
</comment>
<dbReference type="Pfam" id="PF02660">
    <property type="entry name" value="G3P_acyltransf"/>
    <property type="match status" value="1"/>
</dbReference>
<sequence>MSPLLVEALIGTAILSYLIGSIPFGLILTRLGGAGDIRAIGSGNIGATNVLRTGRKGLAAATLVLDGLKGFAGPMLCAVAWPFFAPAVIALGAVCAVLGHCFPAWLRFRGGKGVATGLGAAFALDWRAGLICCLVWLLVARLSKISSAGALAAFLALPALLLLFAFGQTGAPNLWAGLLIAAIVFVRHRGNIARLLNGTEPRIGKKA</sequence>
<dbReference type="EMBL" id="JAMSKV010000013">
    <property type="protein sequence ID" value="MCQ8279495.1"/>
    <property type="molecule type" value="Genomic_DNA"/>
</dbReference>
<comment type="subcellular location">
    <subcellularLocation>
        <location evidence="10">Cell membrane</location>
        <topology evidence="10">Multi-pass membrane protein</topology>
    </subcellularLocation>
</comment>
<accession>A0ABT1WAR3</accession>
<evidence type="ECO:0000313" key="11">
    <source>
        <dbReference type="EMBL" id="MCQ8279495.1"/>
    </source>
</evidence>
<evidence type="ECO:0000256" key="6">
    <source>
        <dbReference type="ARBA" id="ARBA00023098"/>
    </source>
</evidence>
<feature type="transmembrane region" description="Helical" evidence="10">
    <location>
        <begin position="173"/>
        <end position="190"/>
    </location>
</feature>
<feature type="transmembrane region" description="Helical" evidence="10">
    <location>
        <begin position="145"/>
        <end position="166"/>
    </location>
</feature>
<keyword evidence="11" id="KW-0012">Acyltransferase</keyword>
<evidence type="ECO:0000256" key="8">
    <source>
        <dbReference type="ARBA" id="ARBA00023209"/>
    </source>
</evidence>
<evidence type="ECO:0000256" key="4">
    <source>
        <dbReference type="ARBA" id="ARBA00022692"/>
    </source>
</evidence>
<keyword evidence="2 10" id="KW-0444">Lipid biosynthesis</keyword>
<dbReference type="PANTHER" id="PTHR30309">
    <property type="entry name" value="INNER MEMBRANE PROTEIN YGIH"/>
    <property type="match status" value="1"/>
</dbReference>
<evidence type="ECO:0000313" key="12">
    <source>
        <dbReference type="Proteomes" id="UP001524587"/>
    </source>
</evidence>
<feature type="transmembrane region" description="Helical" evidence="10">
    <location>
        <begin position="118"/>
        <end position="139"/>
    </location>
</feature>
<comment type="caution">
    <text evidence="11">The sequence shown here is derived from an EMBL/GenBank/DDBJ whole genome shotgun (WGS) entry which is preliminary data.</text>
</comment>
<dbReference type="PANTHER" id="PTHR30309:SF0">
    <property type="entry name" value="GLYCEROL-3-PHOSPHATE ACYLTRANSFERASE-RELATED"/>
    <property type="match status" value="1"/>
</dbReference>
<keyword evidence="5 10" id="KW-1133">Transmembrane helix</keyword>